<dbReference type="PROSITE" id="PS00379">
    <property type="entry name" value="CDP_ALCOHOL_P_TRANSF"/>
    <property type="match status" value="1"/>
</dbReference>
<dbReference type="Proteomes" id="UP000199701">
    <property type="component" value="Unassembled WGS sequence"/>
</dbReference>
<evidence type="ECO:0000256" key="14">
    <source>
        <dbReference type="SAM" id="Phobius"/>
    </source>
</evidence>
<dbReference type="RefSeq" id="WP_330385963.1">
    <property type="nucleotide sequence ID" value="NZ_FOJI01000005.1"/>
</dbReference>
<feature type="transmembrane region" description="Helical" evidence="14">
    <location>
        <begin position="123"/>
        <end position="156"/>
    </location>
</feature>
<dbReference type="InterPro" id="IPR050324">
    <property type="entry name" value="CDP-alcohol_PTase-I"/>
</dbReference>
<evidence type="ECO:0000256" key="4">
    <source>
        <dbReference type="ARBA" id="ARBA00022516"/>
    </source>
</evidence>
<evidence type="ECO:0000256" key="7">
    <source>
        <dbReference type="ARBA" id="ARBA00022989"/>
    </source>
</evidence>
<evidence type="ECO:0000256" key="5">
    <source>
        <dbReference type="ARBA" id="ARBA00022679"/>
    </source>
</evidence>
<dbReference type="InterPro" id="IPR043130">
    <property type="entry name" value="CDP-OH_PTrfase_TM_dom"/>
</dbReference>
<evidence type="ECO:0000256" key="9">
    <source>
        <dbReference type="ARBA" id="ARBA00023136"/>
    </source>
</evidence>
<organism evidence="15 16">
    <name type="scientific">[Clostridium] fimetarium</name>
    <dbReference type="NCBI Taxonomy" id="99656"/>
    <lineage>
        <taxon>Bacteria</taxon>
        <taxon>Bacillati</taxon>
        <taxon>Bacillota</taxon>
        <taxon>Clostridia</taxon>
        <taxon>Lachnospirales</taxon>
        <taxon>Lachnospiraceae</taxon>
    </lineage>
</organism>
<dbReference type="GO" id="GO:0006655">
    <property type="term" value="P:phosphatidylglycerol biosynthetic process"/>
    <property type="evidence" value="ECO:0007669"/>
    <property type="project" value="UniProtKB-UniPathway"/>
</dbReference>
<evidence type="ECO:0000256" key="6">
    <source>
        <dbReference type="ARBA" id="ARBA00022692"/>
    </source>
</evidence>
<evidence type="ECO:0000256" key="12">
    <source>
        <dbReference type="ARBA" id="ARBA00033018"/>
    </source>
</evidence>
<reference evidence="15 16" key="1">
    <citation type="submission" date="2016-10" db="EMBL/GenBank/DDBJ databases">
        <authorList>
            <person name="de Groot N.N."/>
        </authorList>
    </citation>
    <scope>NUCLEOTIDE SEQUENCE [LARGE SCALE GENOMIC DNA]</scope>
    <source>
        <strain evidence="15 16">DSM 9179</strain>
    </source>
</reference>
<dbReference type="STRING" id="99656.SAMN05421659_105178"/>
<dbReference type="Gene3D" id="1.20.120.1760">
    <property type="match status" value="1"/>
</dbReference>
<dbReference type="UniPathway" id="UPA00084">
    <property type="reaction ID" value="UER00503"/>
</dbReference>
<feature type="transmembrane region" description="Helical" evidence="14">
    <location>
        <begin position="12"/>
        <end position="37"/>
    </location>
</feature>
<gene>
    <name evidence="15" type="ORF">SAMN05421659_105178</name>
</gene>
<evidence type="ECO:0000313" key="15">
    <source>
        <dbReference type="EMBL" id="SEW15263.1"/>
    </source>
</evidence>
<dbReference type="InterPro" id="IPR048254">
    <property type="entry name" value="CDP_ALCOHOL_P_TRANSF_CS"/>
</dbReference>
<keyword evidence="10" id="KW-0594">Phospholipid biosynthesis</keyword>
<comment type="similarity">
    <text evidence="3 13">Belongs to the CDP-alcohol phosphatidyltransferase class-I family.</text>
</comment>
<evidence type="ECO:0000256" key="2">
    <source>
        <dbReference type="ARBA" id="ARBA00004141"/>
    </source>
</evidence>
<name>A0A1I0PLQ6_9FIRM</name>
<keyword evidence="4" id="KW-0444">Lipid biosynthesis</keyword>
<evidence type="ECO:0000256" key="11">
    <source>
        <dbReference type="ARBA" id="ARBA00023264"/>
    </source>
</evidence>
<keyword evidence="8" id="KW-0443">Lipid metabolism</keyword>
<keyword evidence="5 13" id="KW-0808">Transferase</keyword>
<dbReference type="InterPro" id="IPR000462">
    <property type="entry name" value="CDP-OH_P_trans"/>
</dbReference>
<evidence type="ECO:0000256" key="1">
    <source>
        <dbReference type="ARBA" id="ARBA00003973"/>
    </source>
</evidence>
<dbReference type="Pfam" id="PF01066">
    <property type="entry name" value="CDP-OH_P_transf"/>
    <property type="match status" value="1"/>
</dbReference>
<feature type="transmembrane region" description="Helical" evidence="14">
    <location>
        <begin position="57"/>
        <end position="78"/>
    </location>
</feature>
<feature type="transmembrane region" description="Helical" evidence="14">
    <location>
        <begin position="90"/>
        <end position="111"/>
    </location>
</feature>
<evidence type="ECO:0000313" key="16">
    <source>
        <dbReference type="Proteomes" id="UP000199701"/>
    </source>
</evidence>
<dbReference type="PANTHER" id="PTHR14269">
    <property type="entry name" value="CDP-DIACYLGLYCEROL--GLYCEROL-3-PHOSPHATE 3-PHOSPHATIDYLTRANSFERASE-RELATED"/>
    <property type="match status" value="1"/>
</dbReference>
<dbReference type="AlphaFoldDB" id="A0A1I0PLQ6"/>
<keyword evidence="11" id="KW-1208">Phospholipid metabolism</keyword>
<evidence type="ECO:0000256" key="3">
    <source>
        <dbReference type="ARBA" id="ARBA00010441"/>
    </source>
</evidence>
<dbReference type="PIRSF" id="PIRSF000847">
    <property type="entry name" value="Phos_ph_gly_syn"/>
    <property type="match status" value="1"/>
</dbReference>
<dbReference type="PANTHER" id="PTHR14269:SF11">
    <property type="entry name" value="CDP-DIACYLGLYCEROL--GLYCEROL-3-PHOSPHATE 3-PHOSPHATIDYLTRANSFERASE"/>
    <property type="match status" value="1"/>
</dbReference>
<dbReference type="InterPro" id="IPR004570">
    <property type="entry name" value="Phosphatidylglycerol_P_synth"/>
</dbReference>
<comment type="function">
    <text evidence="1">This protein catalyzes the committed step to the synthesis of the acidic phospholipids.</text>
</comment>
<evidence type="ECO:0000256" key="10">
    <source>
        <dbReference type="ARBA" id="ARBA00023209"/>
    </source>
</evidence>
<comment type="subcellular location">
    <subcellularLocation>
        <location evidence="2">Membrane</location>
        <topology evidence="2">Multi-pass membrane protein</topology>
    </subcellularLocation>
</comment>
<dbReference type="GO" id="GO:0008444">
    <property type="term" value="F:CDP-diacylglycerol-glycerol-3-phosphate 3-phosphatidyltransferase activity"/>
    <property type="evidence" value="ECO:0007669"/>
    <property type="project" value="InterPro"/>
</dbReference>
<protein>
    <recommendedName>
        <fullName evidence="12">Phosphatidylglycerophosphate synthase</fullName>
    </recommendedName>
</protein>
<evidence type="ECO:0000256" key="13">
    <source>
        <dbReference type="RuleBase" id="RU003750"/>
    </source>
</evidence>
<evidence type="ECO:0000256" key="8">
    <source>
        <dbReference type="ARBA" id="ARBA00023098"/>
    </source>
</evidence>
<keyword evidence="7 14" id="KW-1133">Transmembrane helix</keyword>
<keyword evidence="9 14" id="KW-0472">Membrane</keyword>
<proteinExistence type="inferred from homology"/>
<accession>A0A1I0PLQ6</accession>
<dbReference type="EMBL" id="FOJI01000005">
    <property type="protein sequence ID" value="SEW15263.1"/>
    <property type="molecule type" value="Genomic_DNA"/>
</dbReference>
<keyword evidence="6 14" id="KW-0812">Transmembrane</keyword>
<keyword evidence="16" id="KW-1185">Reference proteome</keyword>
<dbReference type="GO" id="GO:0016020">
    <property type="term" value="C:membrane"/>
    <property type="evidence" value="ECO:0007669"/>
    <property type="project" value="UniProtKB-SubCell"/>
</dbReference>
<sequence>MKIKKLPNIITMMRIVFSPILLFINPLTPLFLLIYVICGLSDALDGYLARRSGATSHFGATLDSIADTIFFVIILVVFIPRVKIPSEIAVWILGIALIRLVSLAIGFYKYHGFAFLHTYANKITGLVLFCFPLLYFCTGIIITSWFICICASICAIEELLINLISKKLALDIKSIFHRN</sequence>